<organism evidence="2 3">
    <name type="scientific">Trachipleistophora hominis</name>
    <name type="common">Microsporidian parasite</name>
    <dbReference type="NCBI Taxonomy" id="72359"/>
    <lineage>
        <taxon>Eukaryota</taxon>
        <taxon>Fungi</taxon>
        <taxon>Fungi incertae sedis</taxon>
        <taxon>Microsporidia</taxon>
        <taxon>Pleistophoridae</taxon>
        <taxon>Trachipleistophora</taxon>
    </lineage>
</organism>
<feature type="non-terminal residue" evidence="2">
    <location>
        <position position="1"/>
    </location>
</feature>
<dbReference type="GO" id="GO:0000502">
    <property type="term" value="C:proteasome complex"/>
    <property type="evidence" value="ECO:0007669"/>
    <property type="project" value="UniProtKB-KW"/>
</dbReference>
<dbReference type="STRING" id="72359.L7K0L3"/>
<dbReference type="AlphaFoldDB" id="L7K0L3"/>
<feature type="domain" description="VWFA" evidence="1">
    <location>
        <begin position="47"/>
        <end position="151"/>
    </location>
</feature>
<sequence>VKCLTSDILWHRLAVLPAMHHHVIVIHPNHRFVFILPQTPPAMPDTTVFVLDNSYYAQNQDYLPTRYIVQLDIVNYALSSSSENHHFGVIPIAQQTPNYILTPTKNRMNIRQFISDLKFTEEFKIPDSIYIAQRSLQYVDATQKRLVVFFSAPVSDLTLEDVLMKLRDCAMMRCTVYVFLFGDAKDYKMFLDYELNDMGVIVTVVDAEENFKNKAMDVLAGSTLEEMEDPNLALALRLSAEEAEKNRK</sequence>
<gene>
    <name evidence="2" type="ORF">THOM_0071</name>
</gene>
<dbReference type="InParanoid" id="L7K0L3"/>
<evidence type="ECO:0000259" key="1">
    <source>
        <dbReference type="Pfam" id="PF13519"/>
    </source>
</evidence>
<name>L7K0L3_TRAHO</name>
<dbReference type="HOGENOM" id="CLU_098733_0_0_1"/>
<dbReference type="VEuPathDB" id="MicrosporidiaDB:THOM_0071"/>
<dbReference type="InterPro" id="IPR036465">
    <property type="entry name" value="vWFA_dom_sf"/>
</dbReference>
<proteinExistence type="predicted"/>
<dbReference type="EMBL" id="JH993804">
    <property type="protein sequence ID" value="ELQ76932.1"/>
    <property type="molecule type" value="Genomic_DNA"/>
</dbReference>
<evidence type="ECO:0000313" key="2">
    <source>
        <dbReference type="EMBL" id="ELQ76932.1"/>
    </source>
</evidence>
<dbReference type="InterPro" id="IPR002035">
    <property type="entry name" value="VWF_A"/>
</dbReference>
<dbReference type="Proteomes" id="UP000011185">
    <property type="component" value="Unassembled WGS sequence"/>
</dbReference>
<dbReference type="OrthoDB" id="1731724at2759"/>
<keyword evidence="2" id="KW-0647">Proteasome</keyword>
<evidence type="ECO:0000313" key="3">
    <source>
        <dbReference type="Proteomes" id="UP000011185"/>
    </source>
</evidence>
<keyword evidence="3" id="KW-1185">Reference proteome</keyword>
<dbReference type="SUPFAM" id="SSF53300">
    <property type="entry name" value="vWA-like"/>
    <property type="match status" value="1"/>
</dbReference>
<accession>L7K0L3</accession>
<dbReference type="OMA" id="QNQDYLP"/>
<dbReference type="Gene3D" id="3.40.50.410">
    <property type="entry name" value="von Willebrand factor, type A domain"/>
    <property type="match status" value="1"/>
</dbReference>
<protein>
    <submittedName>
        <fullName evidence="2">26S proteasome regulatory complex, subunit RPN10/PSMD4</fullName>
    </submittedName>
</protein>
<reference evidence="2 3" key="1">
    <citation type="journal article" date="2012" name="PLoS Pathog.">
        <title>The genome of the obligate intracellular parasite Trachipleistophora hominis: new insights into microsporidian genome dynamics and reductive evolution.</title>
        <authorList>
            <person name="Heinz E."/>
            <person name="Williams T.A."/>
            <person name="Nakjang S."/>
            <person name="Noel C.J."/>
            <person name="Swan D.C."/>
            <person name="Goldberg A.V."/>
            <person name="Harris S.R."/>
            <person name="Weinmaier T."/>
            <person name="Markert S."/>
            <person name="Becher D."/>
            <person name="Bernhardt J."/>
            <person name="Dagan T."/>
            <person name="Hacker C."/>
            <person name="Lucocq J.M."/>
            <person name="Schweder T."/>
            <person name="Rattei T."/>
            <person name="Hall N."/>
            <person name="Hirt R.P."/>
            <person name="Embley T.M."/>
        </authorList>
    </citation>
    <scope>NUCLEOTIDE SEQUENCE [LARGE SCALE GENOMIC DNA]</scope>
</reference>
<dbReference type="Pfam" id="PF13519">
    <property type="entry name" value="VWA_2"/>
    <property type="match status" value="1"/>
</dbReference>